<dbReference type="PANTHER" id="PTHR23220">
    <property type="entry name" value="INTEGRIN ALPHA"/>
    <property type="match status" value="1"/>
</dbReference>
<dbReference type="GO" id="GO:0009897">
    <property type="term" value="C:external side of plasma membrane"/>
    <property type="evidence" value="ECO:0007669"/>
    <property type="project" value="TreeGrafter"/>
</dbReference>
<dbReference type="OrthoDB" id="6362691at2759"/>
<dbReference type="Proteomes" id="UP000440578">
    <property type="component" value="Unassembled WGS sequence"/>
</dbReference>
<dbReference type="EMBL" id="VIIS01000768">
    <property type="protein sequence ID" value="KAF0305310.1"/>
    <property type="molecule type" value="Genomic_DNA"/>
</dbReference>
<keyword evidence="3" id="KW-1185">Reference proteome</keyword>
<dbReference type="GO" id="GO:0008305">
    <property type="term" value="C:integrin complex"/>
    <property type="evidence" value="ECO:0007669"/>
    <property type="project" value="TreeGrafter"/>
</dbReference>
<proteinExistence type="predicted"/>
<keyword evidence="2" id="KW-0401">Integrin</keyword>
<protein>
    <submittedName>
        <fullName evidence="2">Integrin alpha-9</fullName>
    </submittedName>
</protein>
<evidence type="ECO:0000256" key="1">
    <source>
        <dbReference type="SAM" id="MobiDB-lite"/>
    </source>
</evidence>
<evidence type="ECO:0000313" key="2">
    <source>
        <dbReference type="EMBL" id="KAF0305310.1"/>
    </source>
</evidence>
<dbReference type="GO" id="GO:0033627">
    <property type="term" value="P:cell adhesion mediated by integrin"/>
    <property type="evidence" value="ECO:0007669"/>
    <property type="project" value="TreeGrafter"/>
</dbReference>
<reference evidence="2 3" key="1">
    <citation type="submission" date="2019-07" db="EMBL/GenBank/DDBJ databases">
        <title>Draft genome assembly of a fouling barnacle, Amphibalanus amphitrite (Darwin, 1854): The first reference genome for Thecostraca.</title>
        <authorList>
            <person name="Kim W."/>
        </authorList>
    </citation>
    <scope>NUCLEOTIDE SEQUENCE [LARGE SCALE GENOMIC DNA]</scope>
    <source>
        <strain evidence="2">SNU_AA5</strain>
        <tissue evidence="2">Soma without cirri and trophi</tissue>
    </source>
</reference>
<name>A0A6A4WNL1_AMPAM</name>
<dbReference type="InterPro" id="IPR028994">
    <property type="entry name" value="Integrin_alpha_N"/>
</dbReference>
<dbReference type="GO" id="GO:0007160">
    <property type="term" value="P:cell-matrix adhesion"/>
    <property type="evidence" value="ECO:0007669"/>
    <property type="project" value="TreeGrafter"/>
</dbReference>
<dbReference type="Gene3D" id="2.130.10.130">
    <property type="entry name" value="Integrin alpha, N-terminal"/>
    <property type="match status" value="1"/>
</dbReference>
<dbReference type="GO" id="GO:0098609">
    <property type="term" value="P:cell-cell adhesion"/>
    <property type="evidence" value="ECO:0007669"/>
    <property type="project" value="TreeGrafter"/>
</dbReference>
<gene>
    <name evidence="2" type="primary">Itga9</name>
    <name evidence="2" type="ORF">FJT64_023051</name>
</gene>
<organism evidence="2 3">
    <name type="scientific">Amphibalanus amphitrite</name>
    <name type="common">Striped barnacle</name>
    <name type="synonym">Balanus amphitrite</name>
    <dbReference type="NCBI Taxonomy" id="1232801"/>
    <lineage>
        <taxon>Eukaryota</taxon>
        <taxon>Metazoa</taxon>
        <taxon>Ecdysozoa</taxon>
        <taxon>Arthropoda</taxon>
        <taxon>Crustacea</taxon>
        <taxon>Multicrustacea</taxon>
        <taxon>Cirripedia</taxon>
        <taxon>Thoracica</taxon>
        <taxon>Thoracicalcarea</taxon>
        <taxon>Balanomorpha</taxon>
        <taxon>Balanoidea</taxon>
        <taxon>Balanidae</taxon>
        <taxon>Amphibalaninae</taxon>
        <taxon>Amphibalanus</taxon>
    </lineage>
</organism>
<dbReference type="GO" id="GO:0007229">
    <property type="term" value="P:integrin-mediated signaling pathway"/>
    <property type="evidence" value="ECO:0007669"/>
    <property type="project" value="UniProtKB-KW"/>
</dbReference>
<dbReference type="PANTHER" id="PTHR23220:SF83">
    <property type="entry name" value="INTEGRIN ALPHA-PS3-RELATED"/>
    <property type="match status" value="1"/>
</dbReference>
<comment type="caution">
    <text evidence="2">The sequence shown here is derived from an EMBL/GenBank/DDBJ whole genome shotgun (WGS) entry which is preliminary data.</text>
</comment>
<sequence length="168" mass="17939">MWLAITRTLIEMWALTWAAGALLGLLTVSTAFNLDGRHPVIFQGPVTEPGVARGASYFGYAVGLTKADDGAWVLVGAPRATSTLGIHDVPKTGALFKCGTLSQPGCREVVLDTAAAARRQGQPPFLYQDNDTRRQGQPPFLYQDRKDGAWIGGALDTDPSPQGKISTI</sequence>
<dbReference type="GO" id="GO:0005178">
    <property type="term" value="F:integrin binding"/>
    <property type="evidence" value="ECO:0007669"/>
    <property type="project" value="TreeGrafter"/>
</dbReference>
<feature type="region of interest" description="Disordered" evidence="1">
    <location>
        <begin position="121"/>
        <end position="142"/>
    </location>
</feature>
<evidence type="ECO:0000313" key="3">
    <source>
        <dbReference type="Proteomes" id="UP000440578"/>
    </source>
</evidence>
<dbReference type="AlphaFoldDB" id="A0A6A4WNL1"/>
<accession>A0A6A4WNL1</accession>